<accession>A0ABW3FFN0</accession>
<organism evidence="1 2">
    <name type="scientific">Pseudahrensia aquimaris</name>
    <dbReference type="NCBI Taxonomy" id="744461"/>
    <lineage>
        <taxon>Bacteria</taxon>
        <taxon>Pseudomonadati</taxon>
        <taxon>Pseudomonadota</taxon>
        <taxon>Alphaproteobacteria</taxon>
        <taxon>Hyphomicrobiales</taxon>
        <taxon>Ahrensiaceae</taxon>
        <taxon>Pseudahrensia</taxon>
    </lineage>
</organism>
<evidence type="ECO:0000313" key="1">
    <source>
        <dbReference type="EMBL" id="MFD0917289.1"/>
    </source>
</evidence>
<protein>
    <submittedName>
        <fullName evidence="1">Uncharacterized protein</fullName>
    </submittedName>
</protein>
<evidence type="ECO:0000313" key="2">
    <source>
        <dbReference type="Proteomes" id="UP001597101"/>
    </source>
</evidence>
<keyword evidence="2" id="KW-1185">Reference proteome</keyword>
<reference evidence="2" key="1">
    <citation type="journal article" date="2019" name="Int. J. Syst. Evol. Microbiol.">
        <title>The Global Catalogue of Microorganisms (GCM) 10K type strain sequencing project: providing services to taxonomists for standard genome sequencing and annotation.</title>
        <authorList>
            <consortium name="The Broad Institute Genomics Platform"/>
            <consortium name="The Broad Institute Genome Sequencing Center for Infectious Disease"/>
            <person name="Wu L."/>
            <person name="Ma J."/>
        </authorList>
    </citation>
    <scope>NUCLEOTIDE SEQUENCE [LARGE SCALE GENOMIC DNA]</scope>
    <source>
        <strain evidence="2">CCUG 60023</strain>
    </source>
</reference>
<dbReference type="RefSeq" id="WP_377213152.1">
    <property type="nucleotide sequence ID" value="NZ_JBHTJV010000011.1"/>
</dbReference>
<comment type="caution">
    <text evidence="1">The sequence shown here is derived from an EMBL/GenBank/DDBJ whole genome shotgun (WGS) entry which is preliminary data.</text>
</comment>
<dbReference type="Proteomes" id="UP001597101">
    <property type="component" value="Unassembled WGS sequence"/>
</dbReference>
<gene>
    <name evidence="1" type="ORF">ACFQ14_12805</name>
</gene>
<sequence>MSVLLHKLARYVVQKATSDPEARDKVLKVALRGVDEAKQIAKENDRAYAVGRALRRALKGL</sequence>
<proteinExistence type="predicted"/>
<name>A0ABW3FFN0_9HYPH</name>
<dbReference type="EMBL" id="JBHTJV010000011">
    <property type="protein sequence ID" value="MFD0917289.1"/>
    <property type="molecule type" value="Genomic_DNA"/>
</dbReference>